<evidence type="ECO:0000313" key="1">
    <source>
        <dbReference type="EMBL" id="KAG7447944.1"/>
    </source>
</evidence>
<name>A0A9P7VXD0_9AGAR</name>
<dbReference type="GeneID" id="66111081"/>
<feature type="non-terminal residue" evidence="1">
    <location>
        <position position="1"/>
    </location>
</feature>
<organism evidence="1 2">
    <name type="scientific">Guyanagaster necrorhizus</name>
    <dbReference type="NCBI Taxonomy" id="856835"/>
    <lineage>
        <taxon>Eukaryota</taxon>
        <taxon>Fungi</taxon>
        <taxon>Dikarya</taxon>
        <taxon>Basidiomycota</taxon>
        <taxon>Agaricomycotina</taxon>
        <taxon>Agaricomycetes</taxon>
        <taxon>Agaricomycetidae</taxon>
        <taxon>Agaricales</taxon>
        <taxon>Marasmiineae</taxon>
        <taxon>Physalacriaceae</taxon>
        <taxon>Guyanagaster</taxon>
    </lineage>
</organism>
<dbReference type="AlphaFoldDB" id="A0A9P7VXD0"/>
<dbReference type="RefSeq" id="XP_043041444.1">
    <property type="nucleotide sequence ID" value="XM_043188784.1"/>
</dbReference>
<proteinExistence type="predicted"/>
<reference evidence="1" key="1">
    <citation type="submission" date="2020-11" db="EMBL/GenBank/DDBJ databases">
        <title>Adaptations for nitrogen fixation in a non-lichenized fungal sporocarp promotes dispersal by wood-feeding termites.</title>
        <authorList>
            <consortium name="DOE Joint Genome Institute"/>
            <person name="Koch R.A."/>
            <person name="Yoon G."/>
            <person name="Arayal U."/>
            <person name="Lail K."/>
            <person name="Amirebrahimi M."/>
            <person name="Labutti K."/>
            <person name="Lipzen A."/>
            <person name="Riley R."/>
            <person name="Barry K."/>
            <person name="Henrissat B."/>
            <person name="Grigoriev I.V."/>
            <person name="Herr J.R."/>
            <person name="Aime M.C."/>
        </authorList>
    </citation>
    <scope>NUCLEOTIDE SEQUENCE</scope>
    <source>
        <strain evidence="1">MCA 3950</strain>
    </source>
</reference>
<dbReference type="EMBL" id="MU250530">
    <property type="protein sequence ID" value="KAG7447944.1"/>
    <property type="molecule type" value="Genomic_DNA"/>
</dbReference>
<sequence length="76" mass="8686">QYSWHFLILYHGAVSSLQTSLPPWPDSRSLFTSLPSSPRSLPTITISHEWSRREPFLPARASICERYFEWGGCCGS</sequence>
<evidence type="ECO:0000313" key="2">
    <source>
        <dbReference type="Proteomes" id="UP000812287"/>
    </source>
</evidence>
<comment type="caution">
    <text evidence="1">The sequence shown here is derived from an EMBL/GenBank/DDBJ whole genome shotgun (WGS) entry which is preliminary data.</text>
</comment>
<protein>
    <submittedName>
        <fullName evidence="1">Uncharacterized protein</fullName>
    </submittedName>
</protein>
<dbReference type="Proteomes" id="UP000812287">
    <property type="component" value="Unassembled WGS sequence"/>
</dbReference>
<gene>
    <name evidence="1" type="ORF">BT62DRAFT_965666</name>
</gene>
<accession>A0A9P7VXD0</accession>
<keyword evidence="2" id="KW-1185">Reference proteome</keyword>